<dbReference type="AlphaFoldDB" id="A0A2R6B5B8"/>
<gene>
    <name evidence="1" type="ORF">B9Q09_05360</name>
</gene>
<comment type="caution">
    <text evidence="1">The sequence shown here is derived from an EMBL/GenBank/DDBJ whole genome shotgun (WGS) entry which is preliminary data.</text>
</comment>
<name>A0A2R6B5B8_9ARCH</name>
<proteinExistence type="predicted"/>
<sequence>MGAPLHFNTVSSTDVYYGVLLWVWVEVEPTIHQSTNLPDPLVYTRLGGWEVWRESSSKYSELFPEEAEPVGVE</sequence>
<evidence type="ECO:0000313" key="2">
    <source>
        <dbReference type="Proteomes" id="UP000240681"/>
    </source>
</evidence>
<dbReference type="Proteomes" id="UP000240681">
    <property type="component" value="Unassembled WGS sequence"/>
</dbReference>
<evidence type="ECO:0000313" key="1">
    <source>
        <dbReference type="EMBL" id="PSN93688.1"/>
    </source>
</evidence>
<organism evidence="1 2">
    <name type="scientific">Candidatus Marsarchaeota G2 archaeon ECH_B_SAG-C16</name>
    <dbReference type="NCBI Taxonomy" id="1978163"/>
    <lineage>
        <taxon>Archaea</taxon>
        <taxon>Candidatus Marsarchaeota</taxon>
        <taxon>Candidatus Marsarchaeota group 2</taxon>
    </lineage>
</organism>
<dbReference type="EMBL" id="NEXK01000100">
    <property type="protein sequence ID" value="PSN93688.1"/>
    <property type="molecule type" value="Genomic_DNA"/>
</dbReference>
<accession>A0A2R6B5B8</accession>
<reference evidence="1 2" key="1">
    <citation type="submission" date="2017-04" db="EMBL/GenBank/DDBJ databases">
        <title>Novel microbial lineages endemic to geothermal iron-oxide mats fill important gaps in the evolutionary history of Archaea.</title>
        <authorList>
            <person name="Jay Z.J."/>
            <person name="Beam J.P."/>
            <person name="Dlakic M."/>
            <person name="Rusch D.B."/>
            <person name="Kozubal M.A."/>
            <person name="Inskeep W.P."/>
        </authorList>
    </citation>
    <scope>NUCLEOTIDE SEQUENCE [LARGE SCALE GENOMIC DNA]</scope>
    <source>
        <strain evidence="1">ECH_B_SAG-C16</strain>
    </source>
</reference>
<protein>
    <submittedName>
        <fullName evidence="1">Uncharacterized protein</fullName>
    </submittedName>
</protein>